<evidence type="ECO:0000256" key="1">
    <source>
        <dbReference type="ARBA" id="ARBA00007398"/>
    </source>
</evidence>
<proteinExistence type="inferred from homology"/>
<keyword evidence="4" id="KW-0648">Protein biosynthesis</keyword>
<dbReference type="InterPro" id="IPR029060">
    <property type="entry name" value="PIN-like_dom_sf"/>
</dbReference>
<evidence type="ECO:0000259" key="3">
    <source>
        <dbReference type="Pfam" id="PF12813"/>
    </source>
</evidence>
<feature type="domain" description="Asteroid" evidence="3">
    <location>
        <begin position="111"/>
        <end position="345"/>
    </location>
</feature>
<keyword evidence="5" id="KW-1185">Reference proteome</keyword>
<organism evidence="4 5">
    <name type="scientific">Ophiocordyceps camponoti-floridani</name>
    <dbReference type="NCBI Taxonomy" id="2030778"/>
    <lineage>
        <taxon>Eukaryota</taxon>
        <taxon>Fungi</taxon>
        <taxon>Dikarya</taxon>
        <taxon>Ascomycota</taxon>
        <taxon>Pezizomycotina</taxon>
        <taxon>Sordariomycetes</taxon>
        <taxon>Hypocreomycetidae</taxon>
        <taxon>Hypocreales</taxon>
        <taxon>Ophiocordycipitaceae</taxon>
        <taxon>Ophiocordyceps</taxon>
    </lineage>
</organism>
<accession>A0A8H4Q3I4</accession>
<name>A0A8H4Q3I4_9HYPO</name>
<dbReference type="Pfam" id="PF12813">
    <property type="entry name" value="XPG_I_2"/>
    <property type="match status" value="1"/>
</dbReference>
<dbReference type="SUPFAM" id="SSF88723">
    <property type="entry name" value="PIN domain-like"/>
    <property type="match status" value="1"/>
</dbReference>
<dbReference type="GO" id="GO:0003743">
    <property type="term" value="F:translation initiation factor activity"/>
    <property type="evidence" value="ECO:0007669"/>
    <property type="project" value="UniProtKB-KW"/>
</dbReference>
<dbReference type="Proteomes" id="UP000562929">
    <property type="component" value="Unassembled WGS sequence"/>
</dbReference>
<dbReference type="AlphaFoldDB" id="A0A8H4Q3I4"/>
<comment type="similarity">
    <text evidence="1">Belongs to the asteroid family.</text>
</comment>
<dbReference type="PANTHER" id="PTHR15665:SF1">
    <property type="entry name" value="PROTEIN ASTEROID HOMOLOG 1"/>
    <property type="match status" value="1"/>
</dbReference>
<reference evidence="4 5" key="1">
    <citation type="journal article" date="2020" name="G3 (Bethesda)">
        <title>Genetic Underpinnings of Host Manipulation by Ophiocordyceps as Revealed by Comparative Transcriptomics.</title>
        <authorList>
            <person name="Will I."/>
            <person name="Das B."/>
            <person name="Trinh T."/>
            <person name="Brachmann A."/>
            <person name="Ohm R.A."/>
            <person name="de Bekker C."/>
        </authorList>
    </citation>
    <scope>NUCLEOTIDE SEQUENCE [LARGE SCALE GENOMIC DNA]</scope>
    <source>
        <strain evidence="4 5">EC05</strain>
    </source>
</reference>
<feature type="region of interest" description="Disordered" evidence="2">
    <location>
        <begin position="514"/>
        <end position="547"/>
    </location>
</feature>
<evidence type="ECO:0000256" key="2">
    <source>
        <dbReference type="SAM" id="MobiDB-lite"/>
    </source>
</evidence>
<protein>
    <submittedName>
        <fullName evidence="4">DNA replication initiation factor cdc45</fullName>
    </submittedName>
</protein>
<dbReference type="EMBL" id="JAACLJ010000006">
    <property type="protein sequence ID" value="KAF4584207.1"/>
    <property type="molecule type" value="Genomic_DNA"/>
</dbReference>
<evidence type="ECO:0000313" key="4">
    <source>
        <dbReference type="EMBL" id="KAF4584207.1"/>
    </source>
</evidence>
<sequence length="560" mass="63272">MGIPHLATSLQRFANHRALQDESVVIDGPALAHHMLNICRVNDASPPSYNLIAKSYIRWLDGLYSHRVIIEAIYFDGHLPSWKRTVAVDDRDQLDDVFATGTCGFRPFVEPSFFVPAIIESLRQHPRYKTVTFVVPGEADAYCAAHVSQMGGLVLTSDSDLLVYNLREGQVAFLRDIYQNTYAQIVGSVFSPKQIGANLKLPPSEGLLRLAYEHSRAPQSTLSAIYQSCSREITNHSGYEKFSKLYELPAISLWHPLDKKRFRRLVALDPRVSEVAVRISSKISTNPDHADDVHMYLPLLLEDSSSGSAWEHSRPLRQLAYAVFQLLNPRREMEVLEYRRVQDVSQKGRSVERLSTKQIEHLSEAFLIIIERMKSMAITYSISPWHLVGMAIEANECQTLEKQSFTWSILQMRHDPSMTKTDRIPWNILHFSAHLQAALYSLRMLSQALITFSEMSPDRGLPWSARQLQFELRQLPPLADFPDVDDAMQLLLLPSKDALIEEFGAALHLTMAPASESQTPAKTKKRAASEQREDGSRTSLPGSKRAMNANMFGLLSIESD</sequence>
<dbReference type="InterPro" id="IPR026832">
    <property type="entry name" value="Asteroid"/>
</dbReference>
<gene>
    <name evidence="4" type="ORF">GQ602_005580</name>
</gene>
<dbReference type="PANTHER" id="PTHR15665">
    <property type="entry name" value="ASTEROID PROTEIN"/>
    <property type="match status" value="1"/>
</dbReference>
<evidence type="ECO:0000313" key="5">
    <source>
        <dbReference type="Proteomes" id="UP000562929"/>
    </source>
</evidence>
<comment type="caution">
    <text evidence="4">The sequence shown here is derived from an EMBL/GenBank/DDBJ whole genome shotgun (WGS) entry which is preliminary data.</text>
</comment>
<dbReference type="InterPro" id="IPR039436">
    <property type="entry name" value="Asteroid_dom"/>
</dbReference>
<dbReference type="OrthoDB" id="5297549at2759"/>
<dbReference type="Gene3D" id="3.40.50.1010">
    <property type="entry name" value="5'-nuclease"/>
    <property type="match status" value="1"/>
</dbReference>
<feature type="compositionally biased region" description="Basic and acidic residues" evidence="2">
    <location>
        <begin position="527"/>
        <end position="536"/>
    </location>
</feature>
<keyword evidence="4" id="KW-0396">Initiation factor</keyword>